<organism evidence="3 4">
    <name type="scientific">Streptomyces lonarensis</name>
    <dbReference type="NCBI Taxonomy" id="700599"/>
    <lineage>
        <taxon>Bacteria</taxon>
        <taxon>Bacillati</taxon>
        <taxon>Actinomycetota</taxon>
        <taxon>Actinomycetes</taxon>
        <taxon>Kitasatosporales</taxon>
        <taxon>Streptomycetaceae</taxon>
        <taxon>Streptomyces</taxon>
    </lineage>
</organism>
<dbReference type="RefSeq" id="WP_167973690.1">
    <property type="nucleotide sequence ID" value="NZ_BHZG01000224.1"/>
</dbReference>
<dbReference type="PROSITE" id="PS51257">
    <property type="entry name" value="PROKAR_LIPOPROTEIN"/>
    <property type="match status" value="1"/>
</dbReference>
<evidence type="ECO:0000256" key="1">
    <source>
        <dbReference type="SAM" id="MobiDB-lite"/>
    </source>
</evidence>
<reference evidence="3 4" key="1">
    <citation type="submission" date="2020-03" db="EMBL/GenBank/DDBJ databases">
        <title>Draft genome of Streptomyces sp. ventii, isolated from the Axial Seamount in the Pacific Ocean, and resequencing of the two type strains Streptomyces lonarensis strain NCL 716 and Streptomyces bohaiensis strain 11A07.</title>
        <authorList>
            <person name="Loughran R.M."/>
            <person name="Pfannmuller K.M."/>
            <person name="Wasson B.J."/>
            <person name="Deadmond M.C."/>
            <person name="Paddock B.E."/>
            <person name="Koyack M.J."/>
            <person name="Gallegos D.A."/>
            <person name="Mitchell E.A."/>
            <person name="Ushijima B."/>
            <person name="Saw J.H."/>
            <person name="Mcphail K.L."/>
            <person name="Videau P."/>
        </authorList>
    </citation>
    <scope>NUCLEOTIDE SEQUENCE [LARGE SCALE GENOMIC DNA]</scope>
    <source>
        <strain evidence="3 4">NCL716</strain>
    </source>
</reference>
<accession>A0A7X6D4N1</accession>
<dbReference type="EMBL" id="JAAVJD010000246">
    <property type="protein sequence ID" value="NJQ08118.1"/>
    <property type="molecule type" value="Genomic_DNA"/>
</dbReference>
<evidence type="ECO:0000256" key="2">
    <source>
        <dbReference type="SAM" id="SignalP"/>
    </source>
</evidence>
<proteinExistence type="predicted"/>
<feature type="compositionally biased region" description="Acidic residues" evidence="1">
    <location>
        <begin position="54"/>
        <end position="65"/>
    </location>
</feature>
<evidence type="ECO:0000313" key="3">
    <source>
        <dbReference type="EMBL" id="NJQ08118.1"/>
    </source>
</evidence>
<gene>
    <name evidence="3" type="ORF">HCN56_21670</name>
</gene>
<keyword evidence="4" id="KW-1185">Reference proteome</keyword>
<keyword evidence="2" id="KW-0732">Signal</keyword>
<dbReference type="AlphaFoldDB" id="A0A7X6D4N1"/>
<comment type="caution">
    <text evidence="3">The sequence shown here is derived from an EMBL/GenBank/DDBJ whole genome shotgun (WGS) entry which is preliminary data.</text>
</comment>
<feature type="signal peptide" evidence="2">
    <location>
        <begin position="1"/>
        <end position="31"/>
    </location>
</feature>
<evidence type="ECO:0000313" key="4">
    <source>
        <dbReference type="Proteomes" id="UP000578686"/>
    </source>
</evidence>
<evidence type="ECO:0008006" key="5">
    <source>
        <dbReference type="Google" id="ProtNLM"/>
    </source>
</evidence>
<dbReference type="Proteomes" id="UP000578686">
    <property type="component" value="Unassembled WGS sequence"/>
</dbReference>
<feature type="chain" id="PRO_5039014692" description="Septum formation-related domain-containing protein" evidence="2">
    <location>
        <begin position="32"/>
        <end position="180"/>
    </location>
</feature>
<name>A0A7X6D4N1_9ACTN</name>
<protein>
    <recommendedName>
        <fullName evidence="5">Septum formation-related domain-containing protein</fullName>
    </recommendedName>
</protein>
<feature type="region of interest" description="Disordered" evidence="1">
    <location>
        <begin position="34"/>
        <end position="75"/>
    </location>
</feature>
<sequence>MRTITSRTAHRRALTAAAGAVILAVTLTACSGDGDDSAGNSDASNGSDASNAQEGDDSAPSEELNDSGLRSELSEGDCWGRADTVDHDAVPCSEPHVFEVTGVHDDFLPSAPDDIITTTQEKDALCEETFAAYFGFTVDDQEPLVLLSTAEPSVLARGVPQTVVCSAYTMRTEEHTGSFR</sequence>
<feature type="compositionally biased region" description="Low complexity" evidence="1">
    <location>
        <begin position="34"/>
        <end position="52"/>
    </location>
</feature>